<dbReference type="EMBL" id="BK014654">
    <property type="protein sequence ID" value="DAD66144.1"/>
    <property type="molecule type" value="Genomic_DNA"/>
</dbReference>
<reference evidence="1" key="1">
    <citation type="journal article" date="2021" name="Proc. Natl. Acad. Sci. U.S.A.">
        <title>A Catalog of Tens of Thousands of Viruses from Human Metagenomes Reveals Hidden Associations with Chronic Diseases.</title>
        <authorList>
            <person name="Tisza M.J."/>
            <person name="Buck C.B."/>
        </authorList>
    </citation>
    <scope>NUCLEOTIDE SEQUENCE</scope>
    <source>
        <strain evidence="1">CtzpQ31</strain>
    </source>
</reference>
<protein>
    <submittedName>
        <fullName evidence="1">Uncharacterized protein</fullName>
    </submittedName>
</protein>
<name>A0A8S5L848_9CAUD</name>
<organism evidence="1">
    <name type="scientific">Siphoviridae sp. ctzpQ31</name>
    <dbReference type="NCBI Taxonomy" id="2823613"/>
    <lineage>
        <taxon>Viruses</taxon>
        <taxon>Duplodnaviria</taxon>
        <taxon>Heunggongvirae</taxon>
        <taxon>Uroviricota</taxon>
        <taxon>Caudoviricetes</taxon>
    </lineage>
</organism>
<proteinExistence type="predicted"/>
<accession>A0A8S5L848</accession>
<sequence>MYIKICFRIKKKGWTEPPLRRAHKYCYSPLHCTY</sequence>
<evidence type="ECO:0000313" key="1">
    <source>
        <dbReference type="EMBL" id="DAD66144.1"/>
    </source>
</evidence>